<proteinExistence type="predicted"/>
<sequence length="302" mass="32549">MTFDTVVIGAGPAGLTAALYAKRKGLTLAVIADSIGGQMSKTANIENYPGHEIIPGKQLALIMQEQIKQLGQDIVMDRVTGVERIGNRFRTTTATGKHFDSRTLIIATGAHWREIGVPGEKEFKNRGVSYCTTCDGPLFADMDVAVVGGANAAAESVLEMTHYATKVYMIVRSTLKADQILADRIMSSPKVTVLQGYTVEKITGTDFVEAIHIRSKAGEQKTLQVGGVFVEIGQDPNTDFLKGLVKTNDKGEIIIDEYCRTSVQGIYACGDVTDVPQKQVIVAAGEGAKAAMDVYTYLSTHR</sequence>
<evidence type="ECO:0000256" key="1">
    <source>
        <dbReference type="ARBA" id="ARBA00022630"/>
    </source>
</evidence>
<dbReference type="STRING" id="351160.RRC232"/>
<dbReference type="PANTHER" id="PTHR48105">
    <property type="entry name" value="THIOREDOXIN REDUCTASE 1-RELATED-RELATED"/>
    <property type="match status" value="1"/>
</dbReference>
<dbReference type="EMBL" id="AM114193">
    <property type="protein sequence ID" value="CAJ37977.1"/>
    <property type="molecule type" value="Genomic_DNA"/>
</dbReference>
<organism evidence="4 5">
    <name type="scientific">Methanocella arvoryzae (strain DSM 22066 / NBRC 105507 / MRE50)</name>
    <dbReference type="NCBI Taxonomy" id="351160"/>
    <lineage>
        <taxon>Archaea</taxon>
        <taxon>Methanobacteriati</taxon>
        <taxon>Methanobacteriota</taxon>
        <taxon>Stenosarchaea group</taxon>
        <taxon>Methanomicrobia</taxon>
        <taxon>Methanocellales</taxon>
        <taxon>Methanocellaceae</taxon>
        <taxon>Methanocella</taxon>
    </lineage>
</organism>
<dbReference type="Gene3D" id="3.50.50.60">
    <property type="entry name" value="FAD/NAD(P)-binding domain"/>
    <property type="match status" value="2"/>
</dbReference>
<dbReference type="InterPro" id="IPR036188">
    <property type="entry name" value="FAD/NAD-bd_sf"/>
</dbReference>
<dbReference type="OrthoDB" id="27340at2157"/>
<dbReference type="AlphaFoldDB" id="Q0W0W6"/>
<dbReference type="PATRIC" id="fig|351160.9.peg.305"/>
<dbReference type="EC" id="1.8.1.9" evidence="4"/>
<keyword evidence="1" id="KW-0285">Flavoprotein</keyword>
<protein>
    <submittedName>
        <fullName evidence="4">NADPH:thioredoxin reductase (TrxR)</fullName>
        <ecNumber evidence="4">1.8.1.9</ecNumber>
    </submittedName>
</protein>
<evidence type="ECO:0000313" key="5">
    <source>
        <dbReference type="Proteomes" id="UP000000663"/>
    </source>
</evidence>
<feature type="domain" description="FAD/NAD(P)-binding" evidence="3">
    <location>
        <begin position="3"/>
        <end position="287"/>
    </location>
</feature>
<dbReference type="KEGG" id="rci:RRC232"/>
<accession>Q0W0W6</accession>
<name>Q0W0W6_METAR</name>
<dbReference type="SUPFAM" id="SSF51905">
    <property type="entry name" value="FAD/NAD(P)-binding domain"/>
    <property type="match status" value="1"/>
</dbReference>
<keyword evidence="2 4" id="KW-0560">Oxidoreductase</keyword>
<reference evidence="4 5" key="1">
    <citation type="journal article" date="2006" name="Science">
        <title>Genome of rice cluster I archaea -- the key methane producers in the rice rhizosphere.</title>
        <authorList>
            <person name="Erkel C."/>
            <person name="Kube M."/>
            <person name="Reinhardt R."/>
            <person name="Liesack W."/>
        </authorList>
    </citation>
    <scope>NUCLEOTIDE SEQUENCE [LARGE SCALE GENOMIC DNA]</scope>
    <source>
        <strain evidence="5">DSM 22066 / NBRC 105507 / MRE50</strain>
    </source>
</reference>
<evidence type="ECO:0000259" key="3">
    <source>
        <dbReference type="Pfam" id="PF07992"/>
    </source>
</evidence>
<evidence type="ECO:0000256" key="2">
    <source>
        <dbReference type="ARBA" id="ARBA00023002"/>
    </source>
</evidence>
<dbReference type="PRINTS" id="PR00368">
    <property type="entry name" value="FADPNR"/>
</dbReference>
<evidence type="ECO:0000313" key="4">
    <source>
        <dbReference type="EMBL" id="CAJ37977.1"/>
    </source>
</evidence>
<dbReference type="GO" id="GO:0004791">
    <property type="term" value="F:thioredoxin-disulfide reductase (NADPH) activity"/>
    <property type="evidence" value="ECO:0007669"/>
    <property type="project" value="UniProtKB-EC"/>
</dbReference>
<dbReference type="Proteomes" id="UP000000663">
    <property type="component" value="Chromosome"/>
</dbReference>
<keyword evidence="5" id="KW-1185">Reference proteome</keyword>
<dbReference type="Pfam" id="PF07992">
    <property type="entry name" value="Pyr_redox_2"/>
    <property type="match status" value="1"/>
</dbReference>
<dbReference type="InterPro" id="IPR023753">
    <property type="entry name" value="FAD/NAD-binding_dom"/>
</dbReference>
<dbReference type="PRINTS" id="PR00469">
    <property type="entry name" value="PNDRDTASEII"/>
</dbReference>
<dbReference type="InterPro" id="IPR050097">
    <property type="entry name" value="Ferredoxin-NADP_redctase_2"/>
</dbReference>
<dbReference type="eggNOG" id="arCOG01297">
    <property type="taxonomic scope" value="Archaea"/>
</dbReference>
<gene>
    <name evidence="4" type="primary">trxB-1</name>
    <name evidence="4" type="ORF">RRC232</name>
</gene>